<comment type="caution">
    <text evidence="1">The sequence shown here is derived from an EMBL/GenBank/DDBJ whole genome shotgun (WGS) entry which is preliminary data.</text>
</comment>
<proteinExistence type="predicted"/>
<gene>
    <name evidence="1" type="ORF">AVEN_95833_1</name>
</gene>
<dbReference type="Proteomes" id="UP000499080">
    <property type="component" value="Unassembled WGS sequence"/>
</dbReference>
<accession>A0A4Y2FFF8</accession>
<name>A0A4Y2FFF8_ARAVE</name>
<protein>
    <submittedName>
        <fullName evidence="1">Uncharacterized protein</fullName>
    </submittedName>
</protein>
<organism evidence="1 2">
    <name type="scientific">Araneus ventricosus</name>
    <name type="common">Orbweaver spider</name>
    <name type="synonym">Epeira ventricosa</name>
    <dbReference type="NCBI Taxonomy" id="182803"/>
    <lineage>
        <taxon>Eukaryota</taxon>
        <taxon>Metazoa</taxon>
        <taxon>Ecdysozoa</taxon>
        <taxon>Arthropoda</taxon>
        <taxon>Chelicerata</taxon>
        <taxon>Arachnida</taxon>
        <taxon>Araneae</taxon>
        <taxon>Araneomorphae</taxon>
        <taxon>Entelegynae</taxon>
        <taxon>Araneoidea</taxon>
        <taxon>Araneidae</taxon>
        <taxon>Araneus</taxon>
    </lineage>
</organism>
<evidence type="ECO:0000313" key="2">
    <source>
        <dbReference type="Proteomes" id="UP000499080"/>
    </source>
</evidence>
<reference evidence="1 2" key="1">
    <citation type="journal article" date="2019" name="Sci. Rep.">
        <title>Orb-weaving spider Araneus ventricosus genome elucidates the spidroin gene catalogue.</title>
        <authorList>
            <person name="Kono N."/>
            <person name="Nakamura H."/>
            <person name="Ohtoshi R."/>
            <person name="Moran D.A.P."/>
            <person name="Shinohara A."/>
            <person name="Yoshida Y."/>
            <person name="Fujiwara M."/>
            <person name="Mori M."/>
            <person name="Tomita M."/>
            <person name="Arakawa K."/>
        </authorList>
    </citation>
    <scope>NUCLEOTIDE SEQUENCE [LARGE SCALE GENOMIC DNA]</scope>
</reference>
<dbReference type="AlphaFoldDB" id="A0A4Y2FFF8"/>
<keyword evidence="2" id="KW-1185">Reference proteome</keyword>
<sequence length="109" mass="12425">MPSVSVAILMIFSLEPDESGARQVNNARSVIRRQTSSTEGNGAVEFSWLSNKASVPVRMQRKIFCRRVFVIREVTRYPMPLQCRGTPKQRNLLAVTYLHIHSHRTAKIT</sequence>
<evidence type="ECO:0000313" key="1">
    <source>
        <dbReference type="EMBL" id="GBM38264.1"/>
    </source>
</evidence>
<dbReference type="EMBL" id="BGPR01173261">
    <property type="protein sequence ID" value="GBM38264.1"/>
    <property type="molecule type" value="Genomic_DNA"/>
</dbReference>